<feature type="domain" description="DUF7008" evidence="7">
    <location>
        <begin position="815"/>
        <end position="1183"/>
    </location>
</feature>
<dbReference type="Pfam" id="PF07669">
    <property type="entry name" value="Eco57I"/>
    <property type="match status" value="1"/>
</dbReference>
<gene>
    <name evidence="8" type="ORF">BC793_104141</name>
</gene>
<protein>
    <recommendedName>
        <fullName evidence="1">site-specific DNA-methyltransferase (adenine-specific)</fullName>
        <ecNumber evidence="1">2.1.1.72</ecNumber>
    </recommendedName>
</protein>
<dbReference type="Proteomes" id="UP000245697">
    <property type="component" value="Unassembled WGS sequence"/>
</dbReference>
<sequence length="1186" mass="134006">MSAADTLTAELRAEVKILEEDLRQRLAVSPDVKADWNRQHTDASTVGRTAISWEEWSSERITQAAVAWVLTTVFIRFAEDNGLVKPVWISGPPARRAEALNAQSEFMRTRAQAGENPTDRDWLLEAIKYLSGLPTAKALVDETSALWLITPSGDAAGRLLAFWRERDESGELRRDLHDEKLDTRFLGDLYQDLSLEAQDKYALKQTPVFVEEFILDRTLEPALKERPLEGFKVIDPTCGSGHFLLGAFERLLERWEEHAAGLNSRARVQKTLDAIHGVDLNPFAVAIARFRLTIAALQAAGESALDAGNPIVFNLNLAAGDSLLHGLDQQEIDYGPEHHTDRTVGNHAYPTENLAALRRILDNGQYDAVVGNPPYITVKDKALNSAYRDRYRYLKRTYALTVPFMERFFGLAKSGERAGWVGQITSNSFMKRDFGAPLVEKYLPSRDMRLIINSEGAWMRGHNMDGTPTAIIVGTNRTPATDSIRVVMSKGRREGRDGGSEGKGPYWSAIAQHLDDDTYEDDWVLISALPRRDFSSHPWSLEAGSSSIQRVLEAAGRKLSDVVQSVGYTGQTNSDSAFLATADAFRRKDIPRSLWRPFITGDEVRNFGTDPQTSSLFPYVSGDLIDIVDYDQVRKWMWPNRTSLWARATFAGPTYKEEGRPWWGWHQVAKHRLSGPAITWAFIESANHFVYLDECLLHNRHAPILKLPAGASEADYLGNFALLNSSACCYWMRSACQPKGGAADSIWARTFEFAGNILEQLPIPKSLPLGRGSVLHGLAQELASCSPRALLARHAAGRESLKTASRLYHSIVAKMIAQQEELDWEVYRLYGLVDEDLTHSGNDLPELMLGERAFEIVLARRMRDDEEKTAWFARHGSTPVTEIPEHWPAAYQDLVQRRIDLIASHPYLKLLERPENKRRWATEPWEKQEERALRGWLLDHLEDRRFWFDRSGTPITRSVAQLADEVARDQDMASVLTLWEGRPDVSVAASLEKLLAREAVPFLAAYRYRESGLRKRAAWEHTWALQRREDAGEKFGQDNPIPVPPKYTSADFARKEYWDNRGKLDVPKERFVLYPDTGRETDASPVLGWAGWDHAQQAFALDQLIIQGETDGWPDERLIPLVAGLAELLPWVEQWHQEADDFYGGESAASFVGNALAERMQQVERTREQLAAWRPQPARRGRRIAK</sequence>
<evidence type="ECO:0000256" key="3">
    <source>
        <dbReference type="ARBA" id="ARBA00022679"/>
    </source>
</evidence>
<dbReference type="GO" id="GO:0009007">
    <property type="term" value="F:site-specific DNA-methyltransferase (adenine-specific) activity"/>
    <property type="evidence" value="ECO:0007669"/>
    <property type="project" value="UniProtKB-EC"/>
</dbReference>
<name>A0A316FKP0_9ACTN</name>
<dbReference type="EMBL" id="QGGR01000004">
    <property type="protein sequence ID" value="PWK49468.1"/>
    <property type="molecule type" value="Genomic_DNA"/>
</dbReference>
<reference evidence="8 9" key="1">
    <citation type="submission" date="2018-05" db="EMBL/GenBank/DDBJ databases">
        <title>Genomic Encyclopedia of Archaeal and Bacterial Type Strains, Phase II (KMG-II): from individual species to whole genera.</title>
        <authorList>
            <person name="Goeker M."/>
        </authorList>
    </citation>
    <scope>NUCLEOTIDE SEQUENCE [LARGE SCALE GENOMIC DNA]</scope>
    <source>
        <strain evidence="8 9">DSM 45184</strain>
    </source>
</reference>
<dbReference type="NCBIfam" id="NF033451">
    <property type="entry name" value="BREX_2_MTaseX"/>
    <property type="match status" value="1"/>
</dbReference>
<accession>A0A316FKP0</accession>
<evidence type="ECO:0000256" key="5">
    <source>
        <dbReference type="ARBA" id="ARBA00047942"/>
    </source>
</evidence>
<comment type="caution">
    <text evidence="8">The sequence shown here is derived from an EMBL/GenBank/DDBJ whole genome shotgun (WGS) entry which is preliminary data.</text>
</comment>
<dbReference type="PANTHER" id="PTHR33841:SF1">
    <property type="entry name" value="DNA METHYLTRANSFERASE A"/>
    <property type="match status" value="1"/>
</dbReference>
<dbReference type="PANTHER" id="PTHR33841">
    <property type="entry name" value="DNA METHYLTRANSFERASE YEEA-RELATED"/>
    <property type="match status" value="1"/>
</dbReference>
<evidence type="ECO:0000259" key="6">
    <source>
        <dbReference type="Pfam" id="PF07669"/>
    </source>
</evidence>
<evidence type="ECO:0000313" key="8">
    <source>
        <dbReference type="EMBL" id="PWK49468.1"/>
    </source>
</evidence>
<evidence type="ECO:0000313" key="9">
    <source>
        <dbReference type="Proteomes" id="UP000245697"/>
    </source>
</evidence>
<dbReference type="PROSITE" id="PS00092">
    <property type="entry name" value="N6_MTASE"/>
    <property type="match status" value="1"/>
</dbReference>
<dbReference type="InterPro" id="IPR002052">
    <property type="entry name" value="DNA_methylase_N6_adenine_CS"/>
</dbReference>
<dbReference type="GO" id="GO:0006304">
    <property type="term" value="P:DNA modification"/>
    <property type="evidence" value="ECO:0007669"/>
    <property type="project" value="InterPro"/>
</dbReference>
<keyword evidence="3" id="KW-0808">Transferase</keyword>
<dbReference type="OrthoDB" id="4280289at2"/>
<dbReference type="SUPFAM" id="SSF53335">
    <property type="entry name" value="S-adenosyl-L-methionine-dependent methyltransferases"/>
    <property type="match status" value="1"/>
</dbReference>
<proteinExistence type="predicted"/>
<keyword evidence="9" id="KW-1185">Reference proteome</keyword>
<evidence type="ECO:0000256" key="2">
    <source>
        <dbReference type="ARBA" id="ARBA00022603"/>
    </source>
</evidence>
<dbReference type="GO" id="GO:0003676">
    <property type="term" value="F:nucleic acid binding"/>
    <property type="evidence" value="ECO:0007669"/>
    <property type="project" value="InterPro"/>
</dbReference>
<keyword evidence="2" id="KW-0489">Methyltransferase</keyword>
<evidence type="ECO:0000256" key="4">
    <source>
        <dbReference type="ARBA" id="ARBA00022691"/>
    </source>
</evidence>
<dbReference type="AlphaFoldDB" id="A0A316FKP0"/>
<dbReference type="InterPro" id="IPR050953">
    <property type="entry name" value="N4_N6_ade-DNA_methylase"/>
</dbReference>
<feature type="domain" description="Type II methyltransferase M.TaqI-like" evidence="6">
    <location>
        <begin position="275"/>
        <end position="449"/>
    </location>
</feature>
<dbReference type="InterPro" id="IPR029063">
    <property type="entry name" value="SAM-dependent_MTases_sf"/>
</dbReference>
<organism evidence="8 9">
    <name type="scientific">Actinoplanes xinjiangensis</name>
    <dbReference type="NCBI Taxonomy" id="512350"/>
    <lineage>
        <taxon>Bacteria</taxon>
        <taxon>Bacillati</taxon>
        <taxon>Actinomycetota</taxon>
        <taxon>Actinomycetes</taxon>
        <taxon>Micromonosporales</taxon>
        <taxon>Micromonosporaceae</taxon>
        <taxon>Actinoplanes</taxon>
    </lineage>
</organism>
<keyword evidence="4" id="KW-0949">S-adenosyl-L-methionine</keyword>
<dbReference type="InterPro" id="IPR011639">
    <property type="entry name" value="MethylTrfase_TaqI-like_dom"/>
</dbReference>
<dbReference type="EC" id="2.1.1.72" evidence="1"/>
<dbReference type="RefSeq" id="WP_109591760.1">
    <property type="nucleotide sequence ID" value="NZ_BONA01000025.1"/>
</dbReference>
<evidence type="ECO:0000259" key="7">
    <source>
        <dbReference type="Pfam" id="PF22654"/>
    </source>
</evidence>
<dbReference type="InterPro" id="IPR054277">
    <property type="entry name" value="DUF7008"/>
</dbReference>
<dbReference type="Gene3D" id="3.40.50.150">
    <property type="entry name" value="Vaccinia Virus protein VP39"/>
    <property type="match status" value="1"/>
</dbReference>
<comment type="catalytic activity">
    <reaction evidence="5">
        <text>a 2'-deoxyadenosine in DNA + S-adenosyl-L-methionine = an N(6)-methyl-2'-deoxyadenosine in DNA + S-adenosyl-L-homocysteine + H(+)</text>
        <dbReference type="Rhea" id="RHEA:15197"/>
        <dbReference type="Rhea" id="RHEA-COMP:12418"/>
        <dbReference type="Rhea" id="RHEA-COMP:12419"/>
        <dbReference type="ChEBI" id="CHEBI:15378"/>
        <dbReference type="ChEBI" id="CHEBI:57856"/>
        <dbReference type="ChEBI" id="CHEBI:59789"/>
        <dbReference type="ChEBI" id="CHEBI:90615"/>
        <dbReference type="ChEBI" id="CHEBI:90616"/>
        <dbReference type="EC" id="2.1.1.72"/>
    </reaction>
</comment>
<dbReference type="GO" id="GO:0032259">
    <property type="term" value="P:methylation"/>
    <property type="evidence" value="ECO:0007669"/>
    <property type="project" value="UniProtKB-KW"/>
</dbReference>
<evidence type="ECO:0000256" key="1">
    <source>
        <dbReference type="ARBA" id="ARBA00011900"/>
    </source>
</evidence>
<dbReference type="PRINTS" id="PR00507">
    <property type="entry name" value="N12N6MTFRASE"/>
</dbReference>
<dbReference type="Pfam" id="PF22654">
    <property type="entry name" value="DUF7008"/>
    <property type="match status" value="1"/>
</dbReference>